<feature type="region of interest" description="Disordered" evidence="1">
    <location>
        <begin position="81"/>
        <end position="122"/>
    </location>
</feature>
<dbReference type="AlphaFoldDB" id="A0AAI8YDI5"/>
<proteinExistence type="predicted"/>
<organism evidence="3 4">
    <name type="scientific">Anthostomella pinea</name>
    <dbReference type="NCBI Taxonomy" id="933095"/>
    <lineage>
        <taxon>Eukaryota</taxon>
        <taxon>Fungi</taxon>
        <taxon>Dikarya</taxon>
        <taxon>Ascomycota</taxon>
        <taxon>Pezizomycotina</taxon>
        <taxon>Sordariomycetes</taxon>
        <taxon>Xylariomycetidae</taxon>
        <taxon>Xylariales</taxon>
        <taxon>Xylariaceae</taxon>
        <taxon>Anthostomella</taxon>
    </lineage>
</organism>
<dbReference type="Proteomes" id="UP001295740">
    <property type="component" value="Unassembled WGS sequence"/>
</dbReference>
<feature type="transmembrane region" description="Helical" evidence="2">
    <location>
        <begin position="30"/>
        <end position="54"/>
    </location>
</feature>
<keyword evidence="2" id="KW-0472">Membrane</keyword>
<evidence type="ECO:0000313" key="4">
    <source>
        <dbReference type="Proteomes" id="UP001295740"/>
    </source>
</evidence>
<sequence>MAPKGSAKIAKYLAMNYHNIEQRAESNPGVVVYSGLLTGAIIFGAIVLGIMLLYPRQRQQDCAPLTLDPRSTHPPLADVLVRRNTPKKLPSLPPSARTGEVGKISREHDSDSSGSLEDVDLS</sequence>
<keyword evidence="2" id="KW-0812">Transmembrane</keyword>
<accession>A0AAI8YDI5</accession>
<reference evidence="3" key="1">
    <citation type="submission" date="2023-10" db="EMBL/GenBank/DDBJ databases">
        <authorList>
            <person name="Hackl T."/>
        </authorList>
    </citation>
    <scope>NUCLEOTIDE SEQUENCE</scope>
</reference>
<evidence type="ECO:0000313" key="3">
    <source>
        <dbReference type="EMBL" id="CAJ2500851.1"/>
    </source>
</evidence>
<protein>
    <submittedName>
        <fullName evidence="3">Uu.00g037040.m01.CDS01</fullName>
    </submittedName>
</protein>
<keyword evidence="2" id="KW-1133">Transmembrane helix</keyword>
<keyword evidence="4" id="KW-1185">Reference proteome</keyword>
<dbReference type="EMBL" id="CAUWAG010000003">
    <property type="protein sequence ID" value="CAJ2500851.1"/>
    <property type="molecule type" value="Genomic_DNA"/>
</dbReference>
<gene>
    <name evidence="3" type="ORF">KHLLAP_LOCUS1319</name>
</gene>
<evidence type="ECO:0000256" key="1">
    <source>
        <dbReference type="SAM" id="MobiDB-lite"/>
    </source>
</evidence>
<comment type="caution">
    <text evidence="3">The sequence shown here is derived from an EMBL/GenBank/DDBJ whole genome shotgun (WGS) entry which is preliminary data.</text>
</comment>
<evidence type="ECO:0000256" key="2">
    <source>
        <dbReference type="SAM" id="Phobius"/>
    </source>
</evidence>
<name>A0AAI8YDI5_9PEZI</name>